<feature type="signal peptide" evidence="1">
    <location>
        <begin position="1"/>
        <end position="23"/>
    </location>
</feature>
<dbReference type="AlphaFoldDB" id="A0A845DVW1"/>
<accession>A0A845DVW1</accession>
<evidence type="ECO:0000313" key="3">
    <source>
        <dbReference type="Proteomes" id="UP000460949"/>
    </source>
</evidence>
<dbReference type="OrthoDB" id="2974085at2"/>
<protein>
    <recommendedName>
        <fullName evidence="4">DUF4367 domain-containing protein</fullName>
    </recommendedName>
</protein>
<dbReference type="EMBL" id="WMET01000004">
    <property type="protein sequence ID" value="MYL21258.1"/>
    <property type="molecule type" value="Genomic_DNA"/>
</dbReference>
<feature type="chain" id="PRO_5039236143" description="DUF4367 domain-containing protein" evidence="1">
    <location>
        <begin position="24"/>
        <end position="155"/>
    </location>
</feature>
<reference evidence="2 3" key="1">
    <citation type="submission" date="2019-11" db="EMBL/GenBank/DDBJ databases">
        <title>Genome sequences of 17 halophilic strains isolated from different environments.</title>
        <authorList>
            <person name="Furrow R.E."/>
        </authorList>
    </citation>
    <scope>NUCLEOTIDE SEQUENCE [LARGE SCALE GENOMIC DNA]</scope>
    <source>
        <strain evidence="2 3">22511_23_Filter</strain>
    </source>
</reference>
<comment type="caution">
    <text evidence="2">The sequence shown here is derived from an EMBL/GenBank/DDBJ whole genome shotgun (WGS) entry which is preliminary data.</text>
</comment>
<proteinExistence type="predicted"/>
<evidence type="ECO:0008006" key="4">
    <source>
        <dbReference type="Google" id="ProtNLM"/>
    </source>
</evidence>
<dbReference type="PROSITE" id="PS51257">
    <property type="entry name" value="PROKAR_LIPOPROTEIN"/>
    <property type="match status" value="1"/>
</dbReference>
<sequence length="155" mass="17189">MMKRLFMLTAFLFLAACSSQNLSYEDLKAAYPDTFAEPVQELSEEQLGNLGLPSDMPFEVTQVSSSTGESEAEVTYTSDSGHKAIVTTLYSPGNILQDSELQVPLDSGALAGVQEKDTHVFVEWYEGEEDIIYQVEYYGPDEERAEKAVEIANQL</sequence>
<gene>
    <name evidence="2" type="ORF">GLW04_15260</name>
</gene>
<organism evidence="2 3">
    <name type="scientific">Halobacillus litoralis</name>
    <dbReference type="NCBI Taxonomy" id="45668"/>
    <lineage>
        <taxon>Bacteria</taxon>
        <taxon>Bacillati</taxon>
        <taxon>Bacillota</taxon>
        <taxon>Bacilli</taxon>
        <taxon>Bacillales</taxon>
        <taxon>Bacillaceae</taxon>
        <taxon>Halobacillus</taxon>
    </lineage>
</organism>
<evidence type="ECO:0000313" key="2">
    <source>
        <dbReference type="EMBL" id="MYL21258.1"/>
    </source>
</evidence>
<dbReference type="Proteomes" id="UP000460949">
    <property type="component" value="Unassembled WGS sequence"/>
</dbReference>
<evidence type="ECO:0000256" key="1">
    <source>
        <dbReference type="SAM" id="SignalP"/>
    </source>
</evidence>
<name>A0A845DVW1_9BACI</name>
<keyword evidence="1" id="KW-0732">Signal</keyword>